<keyword evidence="3" id="KW-0547">Nucleotide-binding</keyword>
<evidence type="ECO:0000259" key="2">
    <source>
        <dbReference type="Pfam" id="PF17289"/>
    </source>
</evidence>
<feature type="domain" description="Terminase large subunit gp17-like C-terminal" evidence="2">
    <location>
        <begin position="250"/>
        <end position="397"/>
    </location>
</feature>
<dbReference type="Gene3D" id="3.40.50.300">
    <property type="entry name" value="P-loop containing nucleotide triphosphate hydrolases"/>
    <property type="match status" value="1"/>
</dbReference>
<gene>
    <name evidence="3" type="ORF">FJU11_16540</name>
</gene>
<keyword evidence="3" id="KW-0067">ATP-binding</keyword>
<name>A0A506U0D3_9HYPH</name>
<reference evidence="3 4" key="1">
    <citation type="submission" date="2019-06" db="EMBL/GenBank/DDBJ databases">
        <authorList>
            <person name="Li M."/>
        </authorList>
    </citation>
    <scope>NUCLEOTIDE SEQUENCE [LARGE SCALE GENOMIC DNA]</scope>
    <source>
        <strain evidence="3 4">BGMRC6574</strain>
    </source>
</reference>
<evidence type="ECO:0000313" key="3">
    <source>
        <dbReference type="EMBL" id="TPW26049.1"/>
    </source>
</evidence>
<evidence type="ECO:0000313" key="4">
    <source>
        <dbReference type="Proteomes" id="UP000320314"/>
    </source>
</evidence>
<dbReference type="OrthoDB" id="4519042at2"/>
<dbReference type="InterPro" id="IPR035421">
    <property type="entry name" value="Terminase_6C"/>
</dbReference>
<keyword evidence="4" id="KW-1185">Reference proteome</keyword>
<proteinExistence type="predicted"/>
<dbReference type="Pfam" id="PF17289">
    <property type="entry name" value="Terminase_6C"/>
    <property type="match status" value="1"/>
</dbReference>
<protein>
    <submittedName>
        <fullName evidence="3">ATP-binding protein</fullName>
    </submittedName>
</protein>
<sequence>MASLSDEQAQELLWDWRFWARPNQIAPSGDWLTWLALAGRGFGKTEAGAQWVRERVAQGHRSIALVAETQKDLEEVMVARIIAIHPPKEAPTVRYKPVRLTWPNGAIALGYNGTEPNQLRGPEFDTAWVDELAKYRYARETWDMLQFTMRAGEDPRVFVTTTPRPIPVLREIIKDATTVISRGSTFDNAGNLPAQFLAKLKTRYEGTRLGRQELNAEVLDDVPGALWTRGMIDAARANVVVPDMQRIVVAIDPSGTGGDEDNGDSIGIVVAGQGIDGLGYILADRSCKLSPDGWGRRAVAAYHEFGADRIIAERNYGGAMVEHVIRTIDRRVSYREVVASRGKVVRAEPVAALYEQNRVRHVAADLEALEDQMCSMTGDGFLGDGSPDRLDAGVWALTDLMLLDAGYDMISAVG</sequence>
<dbReference type="AlphaFoldDB" id="A0A506U0D3"/>
<dbReference type="InterPro" id="IPR027417">
    <property type="entry name" value="P-loop_NTPase"/>
</dbReference>
<evidence type="ECO:0000256" key="1">
    <source>
        <dbReference type="ARBA" id="ARBA00022612"/>
    </source>
</evidence>
<dbReference type="EMBL" id="VHLH01000039">
    <property type="protein sequence ID" value="TPW26049.1"/>
    <property type="molecule type" value="Genomic_DNA"/>
</dbReference>
<accession>A0A506U0D3</accession>
<dbReference type="GO" id="GO:0005524">
    <property type="term" value="F:ATP binding"/>
    <property type="evidence" value="ECO:0007669"/>
    <property type="project" value="UniProtKB-KW"/>
</dbReference>
<comment type="caution">
    <text evidence="3">The sequence shown here is derived from an EMBL/GenBank/DDBJ whole genome shotgun (WGS) entry which is preliminary data.</text>
</comment>
<keyword evidence="1" id="KW-1188">Viral release from host cell</keyword>
<dbReference type="Proteomes" id="UP000320314">
    <property type="component" value="Unassembled WGS sequence"/>
</dbReference>
<organism evidence="3 4">
    <name type="scientific">Pararhizobium mangrovi</name>
    <dbReference type="NCBI Taxonomy" id="2590452"/>
    <lineage>
        <taxon>Bacteria</taxon>
        <taxon>Pseudomonadati</taxon>
        <taxon>Pseudomonadota</taxon>
        <taxon>Alphaproteobacteria</taxon>
        <taxon>Hyphomicrobiales</taxon>
        <taxon>Rhizobiaceae</taxon>
        <taxon>Rhizobium/Agrobacterium group</taxon>
        <taxon>Pararhizobium</taxon>
    </lineage>
</organism>
<dbReference type="Pfam" id="PF03237">
    <property type="entry name" value="Terminase_6N"/>
    <property type="match status" value="1"/>
</dbReference>